<evidence type="ECO:0000259" key="11">
    <source>
        <dbReference type="PROSITE" id="PS50287"/>
    </source>
</evidence>
<feature type="domain" description="ZP" evidence="12">
    <location>
        <begin position="262"/>
        <end position="506"/>
    </location>
</feature>
<evidence type="ECO:0000256" key="4">
    <source>
        <dbReference type="ARBA" id="ARBA00022737"/>
    </source>
</evidence>
<dbReference type="PRINTS" id="PR00258">
    <property type="entry name" value="SPERACTRCPTR"/>
</dbReference>
<evidence type="ECO:0000259" key="12">
    <source>
        <dbReference type="PROSITE" id="PS51034"/>
    </source>
</evidence>
<comment type="subcellular location">
    <subcellularLocation>
        <location evidence="1">Membrane</location>
        <topology evidence="1">Single-pass membrane protein</topology>
    </subcellularLocation>
</comment>
<dbReference type="InterPro" id="IPR036772">
    <property type="entry name" value="SRCR-like_dom_sf"/>
</dbReference>
<dbReference type="PANTHER" id="PTHR48071:SF28">
    <property type="entry name" value="SRCR DOMAIN-CONTAINING PROTEIN"/>
    <property type="match status" value="1"/>
</dbReference>
<dbReference type="InterPro" id="IPR055355">
    <property type="entry name" value="ZP-C"/>
</dbReference>
<dbReference type="PROSITE" id="PS50287">
    <property type="entry name" value="SRCR_2"/>
    <property type="match status" value="2"/>
</dbReference>
<comment type="caution">
    <text evidence="9">Lacks conserved residue(s) required for the propagation of feature annotation.</text>
</comment>
<feature type="domain" description="SRCR" evidence="11">
    <location>
        <begin position="26"/>
        <end position="129"/>
    </location>
</feature>
<evidence type="ECO:0000256" key="2">
    <source>
        <dbReference type="ARBA" id="ARBA00022692"/>
    </source>
</evidence>
<dbReference type="Pfam" id="PF00100">
    <property type="entry name" value="Zona_pellucida"/>
    <property type="match status" value="1"/>
</dbReference>
<dbReference type="KEGG" id="osn:115232660"/>
<dbReference type="PANTHER" id="PTHR48071">
    <property type="entry name" value="SRCR DOMAIN-CONTAINING PROTEIN"/>
    <property type="match status" value="1"/>
</dbReference>
<keyword evidence="2" id="KW-0812">Transmembrane</keyword>
<dbReference type="Gene3D" id="2.60.40.4100">
    <property type="entry name" value="Zona pellucida, ZP-C domain"/>
    <property type="match status" value="1"/>
</dbReference>
<keyword evidence="6" id="KW-0472">Membrane</keyword>
<evidence type="ECO:0000313" key="13">
    <source>
        <dbReference type="Proteomes" id="UP000515154"/>
    </source>
</evidence>
<dbReference type="GO" id="GO:0016020">
    <property type="term" value="C:membrane"/>
    <property type="evidence" value="ECO:0007669"/>
    <property type="project" value="UniProtKB-SubCell"/>
</dbReference>
<evidence type="ECO:0000256" key="9">
    <source>
        <dbReference type="PROSITE-ProRule" id="PRU00196"/>
    </source>
</evidence>
<evidence type="ECO:0000313" key="14">
    <source>
        <dbReference type="RefSeq" id="XP_029658535.1"/>
    </source>
</evidence>
<protein>
    <submittedName>
        <fullName evidence="14">Deleted in malignant brain tumors 1 protein-like isoform X1</fullName>
    </submittedName>
</protein>
<dbReference type="SMART" id="SM00241">
    <property type="entry name" value="ZP"/>
    <property type="match status" value="1"/>
</dbReference>
<dbReference type="InterPro" id="IPR001190">
    <property type="entry name" value="SRCR"/>
</dbReference>
<keyword evidence="7 9" id="KW-1015">Disulfide bond</keyword>
<dbReference type="InterPro" id="IPR042235">
    <property type="entry name" value="ZP-C_dom"/>
</dbReference>
<dbReference type="SMART" id="SM00202">
    <property type="entry name" value="SR"/>
    <property type="match status" value="2"/>
</dbReference>
<evidence type="ECO:0000256" key="1">
    <source>
        <dbReference type="ARBA" id="ARBA00004167"/>
    </source>
</evidence>
<dbReference type="SUPFAM" id="SSF56487">
    <property type="entry name" value="SRCR-like"/>
    <property type="match status" value="2"/>
</dbReference>
<organism evidence="13 14">
    <name type="scientific">Octopus sinensis</name>
    <name type="common">East Asian common octopus</name>
    <dbReference type="NCBI Taxonomy" id="2607531"/>
    <lineage>
        <taxon>Eukaryota</taxon>
        <taxon>Metazoa</taxon>
        <taxon>Spiralia</taxon>
        <taxon>Lophotrochozoa</taxon>
        <taxon>Mollusca</taxon>
        <taxon>Cephalopoda</taxon>
        <taxon>Coleoidea</taxon>
        <taxon>Octopodiformes</taxon>
        <taxon>Octopoda</taxon>
        <taxon>Incirrata</taxon>
        <taxon>Octopodidae</taxon>
        <taxon>Octopus</taxon>
    </lineage>
</organism>
<dbReference type="InterPro" id="IPR001507">
    <property type="entry name" value="ZP_dom"/>
</dbReference>
<evidence type="ECO:0000256" key="6">
    <source>
        <dbReference type="ARBA" id="ARBA00023136"/>
    </source>
</evidence>
<accession>A0A6P7UCB9</accession>
<dbReference type="FunFam" id="3.10.250.10:FF:000016">
    <property type="entry name" value="Scavenger receptor cysteine-rich protein type 12"/>
    <property type="match status" value="1"/>
</dbReference>
<sequence>MKKDICLLCTLLLFLVKRDNCQVANVKIVPFETNGLNTIKGRVEIFHKSSWGSICDDGFDNTNAYVVCKSLNYKSGKVLPAESYEVGKGNIWMDDVRCVGNEKTILDCQYSPLGTHDCTHKQDVMISCTSAVDNQVTVCQNSSNLIRLNGVTEGAGLVEVFLNGSWTSICDDYWDLNDAKVVCRQLCYDEKYALPSINTQYQPPPRYPIEITQLNCQGTESKITDCPFTANNNANCSLSEASAVSCIQQPNIVPEEPKTSIICSHSDMTAIIFKNSNSTITPGTLSFSKACTYKQTSNDTAIAIKIALGDCGSASSVINSTHLLFSMTIFHKPVTKDIIVRSNTIRMTFQCAYKRKDDIIQNPWVVQTVAVTERSAGSFLFRLEFYKENTFTNVVTNFPMKVTLTTWLNVAITLVTSNLKLKLIVPACWVTTSQDKNSNPRYQLFENKCTLDRTVSFTPVSQSMFGFRFQTFRFFNNYDPLYLHCSVFVCHTDIKNAECDRTCSLNKRNKREASQFEDGSPYKEEVVSNAFILSESQNDTEDISNVITSTVSSSKEQSTYLNQQKVNPSSVLTKYTTSQILTKSIPRQTTEAPENFSTPTNLHNEILVNTRKKQLVTSKTASPVTLSTLQLNNGEIKKTLANNSLLTKNNPRTSKFTSSCGSGVSNVIFFTFLITFLSQTL</sequence>
<evidence type="ECO:0000256" key="7">
    <source>
        <dbReference type="ARBA" id="ARBA00023157"/>
    </source>
</evidence>
<reference evidence="14" key="1">
    <citation type="submission" date="2025-08" db="UniProtKB">
        <authorList>
            <consortium name="RefSeq"/>
        </authorList>
    </citation>
    <scope>IDENTIFICATION</scope>
</reference>
<keyword evidence="4" id="KW-0677">Repeat</keyword>
<name>A0A6P7UCB9_9MOLL</name>
<evidence type="ECO:0000256" key="5">
    <source>
        <dbReference type="ARBA" id="ARBA00022989"/>
    </source>
</evidence>
<evidence type="ECO:0000256" key="10">
    <source>
        <dbReference type="SAM" id="SignalP"/>
    </source>
</evidence>
<feature type="domain" description="SRCR" evidence="11">
    <location>
        <begin position="146"/>
        <end position="247"/>
    </location>
</feature>
<evidence type="ECO:0000256" key="3">
    <source>
        <dbReference type="ARBA" id="ARBA00022729"/>
    </source>
</evidence>
<dbReference type="Proteomes" id="UP000515154">
    <property type="component" value="Linkage group LG2"/>
</dbReference>
<dbReference type="Gene3D" id="2.60.40.3210">
    <property type="entry name" value="Zona pellucida, ZP-N domain"/>
    <property type="match status" value="1"/>
</dbReference>
<keyword evidence="13" id="KW-1185">Reference proteome</keyword>
<feature type="chain" id="PRO_5028411006" evidence="10">
    <location>
        <begin position="22"/>
        <end position="681"/>
    </location>
</feature>
<evidence type="ECO:0000256" key="8">
    <source>
        <dbReference type="ARBA" id="ARBA00023180"/>
    </source>
</evidence>
<proteinExistence type="predicted"/>
<dbReference type="Pfam" id="PF00530">
    <property type="entry name" value="SRCR"/>
    <property type="match status" value="2"/>
</dbReference>
<keyword evidence="3 10" id="KW-0732">Signal</keyword>
<feature type="disulfide bond" evidence="9">
    <location>
        <begin position="98"/>
        <end position="108"/>
    </location>
</feature>
<feature type="disulfide bond" evidence="9">
    <location>
        <begin position="216"/>
        <end position="226"/>
    </location>
</feature>
<dbReference type="Gene3D" id="3.10.250.10">
    <property type="entry name" value="SRCR-like domain"/>
    <property type="match status" value="2"/>
</dbReference>
<feature type="signal peptide" evidence="10">
    <location>
        <begin position="1"/>
        <end position="21"/>
    </location>
</feature>
<keyword evidence="8" id="KW-0325">Glycoprotein</keyword>
<gene>
    <name evidence="14" type="primary">LOC115232660</name>
</gene>
<dbReference type="AlphaFoldDB" id="A0A6P7UCB9"/>
<keyword evidence="5" id="KW-1133">Transmembrane helix</keyword>
<dbReference type="FunFam" id="3.10.250.10:FF:000005">
    <property type="entry name" value="Neurotrypsin isoform A"/>
    <property type="match status" value="1"/>
</dbReference>
<dbReference type="RefSeq" id="XP_029658535.1">
    <property type="nucleotide sequence ID" value="XM_029802675.2"/>
</dbReference>
<dbReference type="PROSITE" id="PS51034">
    <property type="entry name" value="ZP_2"/>
    <property type="match status" value="1"/>
</dbReference>